<evidence type="ECO:0008006" key="4">
    <source>
        <dbReference type="Google" id="ProtNLM"/>
    </source>
</evidence>
<name>A0ABS7DJV3_9FIRM</name>
<keyword evidence="1" id="KW-0472">Membrane</keyword>
<gene>
    <name evidence="2" type="ORF">J5W02_01945</name>
</gene>
<proteinExistence type="predicted"/>
<evidence type="ECO:0000256" key="1">
    <source>
        <dbReference type="SAM" id="Phobius"/>
    </source>
</evidence>
<dbReference type="RefSeq" id="WP_219963967.1">
    <property type="nucleotide sequence ID" value="NZ_JAGFNZ010000001.1"/>
</dbReference>
<comment type="caution">
    <text evidence="2">The sequence shown here is derived from an EMBL/GenBank/DDBJ whole genome shotgun (WGS) entry which is preliminary data.</text>
</comment>
<dbReference type="Pfam" id="PF14286">
    <property type="entry name" value="DHHW"/>
    <property type="match status" value="1"/>
</dbReference>
<keyword evidence="1" id="KW-0812">Transmembrane</keyword>
<organism evidence="2 3">
    <name type="scientific">Caproiciproducens faecalis</name>
    <dbReference type="NCBI Taxonomy" id="2820301"/>
    <lineage>
        <taxon>Bacteria</taxon>
        <taxon>Bacillati</taxon>
        <taxon>Bacillota</taxon>
        <taxon>Clostridia</taxon>
        <taxon>Eubacteriales</taxon>
        <taxon>Acutalibacteraceae</taxon>
        <taxon>Caproiciproducens</taxon>
    </lineage>
</organism>
<keyword evidence="3" id="KW-1185">Reference proteome</keyword>
<protein>
    <recommendedName>
        <fullName evidence="4">DHHW protein</fullName>
    </recommendedName>
</protein>
<dbReference type="EMBL" id="JAGFNZ010000001">
    <property type="protein sequence ID" value="MBW7571563.1"/>
    <property type="molecule type" value="Genomic_DNA"/>
</dbReference>
<dbReference type="Proteomes" id="UP000719942">
    <property type="component" value="Unassembled WGS sequence"/>
</dbReference>
<feature type="transmembrane region" description="Helical" evidence="1">
    <location>
        <begin position="20"/>
        <end position="38"/>
    </location>
</feature>
<dbReference type="InterPro" id="IPR025945">
    <property type="entry name" value="DHHW"/>
</dbReference>
<evidence type="ECO:0000313" key="2">
    <source>
        <dbReference type="EMBL" id="MBW7571563.1"/>
    </source>
</evidence>
<accession>A0ABS7DJV3</accession>
<evidence type="ECO:0000313" key="3">
    <source>
        <dbReference type="Proteomes" id="UP000719942"/>
    </source>
</evidence>
<keyword evidence="1" id="KW-1133">Transmembrane helix</keyword>
<sequence>MKLFLNIKENIKKCELESVAVTVVLFVTILVGSLYLIFAPKQDFSEDENRVLESAPKVSLTSLADGSFMDSIDSYVGDHFMLRKASIALNTRIQLFMGKRDLGSNYSRTPAEGGVYFGKDGHLYEVLLPNRTDIFARNVAAMQLFAEKTSLPFYFMPVPSGAQEQQDRLPFSAPSHDQHEELESIQAVAGQNTKVIDVFDTLSDSTGNDYYYKTDHHWNTYGAYKGYEALVKAMGITPTPQDDFEFEEASDSFLGTLYSKAILNTQPSDVLYLPVYKKASSVTQQTGKQQSDSLFWKEYLEKKDKYSVFLGGNHSVDVVRNPAVTNGKKLLIIKDSYANSMVPFLATNFQEIHIIDLRYYTQNIYDYIRQNKITDTTAIYSIKQLCEVLVANKLSAR</sequence>
<reference evidence="2 3" key="1">
    <citation type="submission" date="2021-03" db="EMBL/GenBank/DDBJ databases">
        <title>Caproiciproducens sp. nov. isolated from feces of cow.</title>
        <authorList>
            <person name="Choi J.-Y."/>
        </authorList>
    </citation>
    <scope>NUCLEOTIDE SEQUENCE [LARGE SCALE GENOMIC DNA]</scope>
    <source>
        <strain evidence="2 3">AGMB10547</strain>
    </source>
</reference>